<evidence type="ECO:0000256" key="10">
    <source>
        <dbReference type="ARBA" id="ARBA00023136"/>
    </source>
</evidence>
<protein>
    <submittedName>
        <fullName evidence="12">ABC transporter</fullName>
    </submittedName>
</protein>
<dbReference type="InterPro" id="IPR003593">
    <property type="entry name" value="AAA+_ATPase"/>
</dbReference>
<keyword evidence="3" id="KW-0813">Transport</keyword>
<dbReference type="RefSeq" id="WP_085618062.1">
    <property type="nucleotide sequence ID" value="NZ_CAXBPE010000025.1"/>
</dbReference>
<keyword evidence="10" id="KW-0472">Membrane</keyword>
<keyword evidence="13" id="KW-1185">Reference proteome</keyword>
<dbReference type="Gene3D" id="3.40.50.300">
    <property type="entry name" value="P-loop containing nucleotide triphosphate hydrolases"/>
    <property type="match status" value="1"/>
</dbReference>
<evidence type="ECO:0000256" key="3">
    <source>
        <dbReference type="ARBA" id="ARBA00022448"/>
    </source>
</evidence>
<dbReference type="Pfam" id="PF00005">
    <property type="entry name" value="ABC_tran"/>
    <property type="match status" value="1"/>
</dbReference>
<comment type="similarity">
    <text evidence="2">Belongs to the ABC transporter superfamily.</text>
</comment>
<evidence type="ECO:0000259" key="11">
    <source>
        <dbReference type="PROSITE" id="PS50893"/>
    </source>
</evidence>
<evidence type="ECO:0000256" key="9">
    <source>
        <dbReference type="ARBA" id="ARBA00023065"/>
    </source>
</evidence>
<dbReference type="EMBL" id="JFKB01000005">
    <property type="protein sequence ID" value="OSQ48414.1"/>
    <property type="molecule type" value="Genomic_DNA"/>
</dbReference>
<evidence type="ECO:0000256" key="1">
    <source>
        <dbReference type="ARBA" id="ARBA00004202"/>
    </source>
</evidence>
<dbReference type="Proteomes" id="UP000193396">
    <property type="component" value="Unassembled WGS sequence"/>
</dbReference>
<name>A0A1Y2LCB0_9PROT</name>
<dbReference type="FunFam" id="3.40.50.300:FF:000134">
    <property type="entry name" value="Iron-enterobactin ABC transporter ATP-binding protein"/>
    <property type="match status" value="1"/>
</dbReference>
<dbReference type="SUPFAM" id="SSF52540">
    <property type="entry name" value="P-loop containing nucleoside triphosphate hydrolases"/>
    <property type="match status" value="1"/>
</dbReference>
<keyword evidence="5" id="KW-0410">Iron transport</keyword>
<dbReference type="PANTHER" id="PTHR42771:SF2">
    <property type="entry name" value="IRON(3+)-HYDROXAMATE IMPORT ATP-BINDING PROTEIN FHUC"/>
    <property type="match status" value="1"/>
</dbReference>
<comment type="subcellular location">
    <subcellularLocation>
        <location evidence="1">Cell membrane</location>
        <topology evidence="1">Peripheral membrane protein</topology>
    </subcellularLocation>
</comment>
<dbReference type="GO" id="GO:0005886">
    <property type="term" value="C:plasma membrane"/>
    <property type="evidence" value="ECO:0007669"/>
    <property type="project" value="UniProtKB-SubCell"/>
</dbReference>
<evidence type="ECO:0000256" key="6">
    <source>
        <dbReference type="ARBA" id="ARBA00022741"/>
    </source>
</evidence>
<dbReference type="PANTHER" id="PTHR42771">
    <property type="entry name" value="IRON(3+)-HYDROXAMATE IMPORT ATP-BINDING PROTEIN FHUC"/>
    <property type="match status" value="1"/>
</dbReference>
<dbReference type="GO" id="GO:0016887">
    <property type="term" value="F:ATP hydrolysis activity"/>
    <property type="evidence" value="ECO:0007669"/>
    <property type="project" value="InterPro"/>
</dbReference>
<dbReference type="AlphaFoldDB" id="A0A1Y2LCB0"/>
<dbReference type="STRING" id="1293890.TALK_09170"/>
<sequence>MIEDGPDGDIAPLAAKKLHAAFRDTTVLHDISVEIPRNRLTVLVGPNGSGKSTLLSALSRLITPTNGTVYLDGKNIHTHHTRDVARKLGILPQTPVLPENLSVYDLVSRGRYPHQGLFKQWTKADEDAVQHALAITNTADFAQQSVQNLSGGQRQRCFIAMALAQETDIILLDEPTTYLDLRYQVDVMNLIARLCQDHGRTIVAVLHDLNFALQYADHMIFLKDGKIYQTIDDPRSCSVDLISDVFATDVVRLIEPVSGIPVFMPLHSKSADVPCPSRVAI</sequence>
<keyword evidence="8" id="KW-0408">Iron</keyword>
<feature type="domain" description="ABC transporter" evidence="11">
    <location>
        <begin position="13"/>
        <end position="249"/>
    </location>
</feature>
<accession>A0A1Y2LCB0</accession>
<proteinExistence type="inferred from homology"/>
<evidence type="ECO:0000313" key="13">
    <source>
        <dbReference type="Proteomes" id="UP000193396"/>
    </source>
</evidence>
<keyword evidence="7" id="KW-0067">ATP-binding</keyword>
<dbReference type="SMART" id="SM00382">
    <property type="entry name" value="AAA"/>
    <property type="match status" value="1"/>
</dbReference>
<evidence type="ECO:0000313" key="12">
    <source>
        <dbReference type="EMBL" id="OSQ48414.1"/>
    </source>
</evidence>
<evidence type="ECO:0000256" key="2">
    <source>
        <dbReference type="ARBA" id="ARBA00005417"/>
    </source>
</evidence>
<evidence type="ECO:0000256" key="4">
    <source>
        <dbReference type="ARBA" id="ARBA00022475"/>
    </source>
</evidence>
<dbReference type="InterPro" id="IPR051535">
    <property type="entry name" value="Siderophore_ABC-ATPase"/>
</dbReference>
<keyword evidence="9" id="KW-0406">Ion transport</keyword>
<keyword evidence="6" id="KW-0547">Nucleotide-binding</keyword>
<comment type="caution">
    <text evidence="12">The sequence shown here is derived from an EMBL/GenBank/DDBJ whole genome shotgun (WGS) entry which is preliminary data.</text>
</comment>
<gene>
    <name evidence="12" type="ORF">TALK_09170</name>
</gene>
<dbReference type="OrthoDB" id="9810077at2"/>
<dbReference type="GO" id="GO:0005524">
    <property type="term" value="F:ATP binding"/>
    <property type="evidence" value="ECO:0007669"/>
    <property type="project" value="UniProtKB-KW"/>
</dbReference>
<dbReference type="InterPro" id="IPR027417">
    <property type="entry name" value="P-loop_NTPase"/>
</dbReference>
<reference evidence="12 13" key="1">
    <citation type="submission" date="2014-03" db="EMBL/GenBank/DDBJ databases">
        <title>The draft genome sequence of Thalassospira alkalitolerans JCM 18968.</title>
        <authorList>
            <person name="Lai Q."/>
            <person name="Shao Z."/>
        </authorList>
    </citation>
    <scope>NUCLEOTIDE SEQUENCE [LARGE SCALE GENOMIC DNA]</scope>
    <source>
        <strain evidence="12 13">JCM 18968</strain>
    </source>
</reference>
<evidence type="ECO:0000256" key="8">
    <source>
        <dbReference type="ARBA" id="ARBA00023004"/>
    </source>
</evidence>
<dbReference type="PROSITE" id="PS50893">
    <property type="entry name" value="ABC_TRANSPORTER_2"/>
    <property type="match status" value="1"/>
</dbReference>
<organism evidence="12 13">
    <name type="scientific">Thalassospira alkalitolerans</name>
    <dbReference type="NCBI Taxonomy" id="1293890"/>
    <lineage>
        <taxon>Bacteria</taxon>
        <taxon>Pseudomonadati</taxon>
        <taxon>Pseudomonadota</taxon>
        <taxon>Alphaproteobacteria</taxon>
        <taxon>Rhodospirillales</taxon>
        <taxon>Thalassospiraceae</taxon>
        <taxon>Thalassospira</taxon>
    </lineage>
</organism>
<keyword evidence="4" id="KW-1003">Cell membrane</keyword>
<dbReference type="CDD" id="cd03214">
    <property type="entry name" value="ABC_Iron-Siderophores_B12_Hemin"/>
    <property type="match status" value="1"/>
</dbReference>
<evidence type="ECO:0000256" key="7">
    <source>
        <dbReference type="ARBA" id="ARBA00022840"/>
    </source>
</evidence>
<evidence type="ECO:0000256" key="5">
    <source>
        <dbReference type="ARBA" id="ARBA00022496"/>
    </source>
</evidence>
<dbReference type="GO" id="GO:0006826">
    <property type="term" value="P:iron ion transport"/>
    <property type="evidence" value="ECO:0007669"/>
    <property type="project" value="UniProtKB-KW"/>
</dbReference>
<dbReference type="InterPro" id="IPR003439">
    <property type="entry name" value="ABC_transporter-like_ATP-bd"/>
</dbReference>